<protein>
    <submittedName>
        <fullName evidence="2">Uncharacterized protein</fullName>
    </submittedName>
</protein>
<comment type="caution">
    <text evidence="2">The sequence shown here is derived from an EMBL/GenBank/DDBJ whole genome shotgun (WGS) entry which is preliminary data.</text>
</comment>
<dbReference type="Proteomes" id="UP000314294">
    <property type="component" value="Unassembled WGS sequence"/>
</dbReference>
<gene>
    <name evidence="2" type="ORF">EYF80_052940</name>
</gene>
<reference evidence="2 3" key="1">
    <citation type="submission" date="2019-03" db="EMBL/GenBank/DDBJ databases">
        <title>First draft genome of Liparis tanakae, snailfish: a comprehensive survey of snailfish specific genes.</title>
        <authorList>
            <person name="Kim W."/>
            <person name="Song I."/>
            <person name="Jeong J.-H."/>
            <person name="Kim D."/>
            <person name="Kim S."/>
            <person name="Ryu S."/>
            <person name="Song J.Y."/>
            <person name="Lee S.K."/>
        </authorList>
    </citation>
    <scope>NUCLEOTIDE SEQUENCE [LARGE SCALE GENOMIC DNA]</scope>
    <source>
        <tissue evidence="2">Muscle</tissue>
    </source>
</reference>
<feature type="region of interest" description="Disordered" evidence="1">
    <location>
        <begin position="1"/>
        <end position="60"/>
    </location>
</feature>
<organism evidence="2 3">
    <name type="scientific">Liparis tanakae</name>
    <name type="common">Tanaka's snailfish</name>
    <dbReference type="NCBI Taxonomy" id="230148"/>
    <lineage>
        <taxon>Eukaryota</taxon>
        <taxon>Metazoa</taxon>
        <taxon>Chordata</taxon>
        <taxon>Craniata</taxon>
        <taxon>Vertebrata</taxon>
        <taxon>Euteleostomi</taxon>
        <taxon>Actinopterygii</taxon>
        <taxon>Neopterygii</taxon>
        <taxon>Teleostei</taxon>
        <taxon>Neoteleostei</taxon>
        <taxon>Acanthomorphata</taxon>
        <taxon>Eupercaria</taxon>
        <taxon>Perciformes</taxon>
        <taxon>Cottioidei</taxon>
        <taxon>Cottales</taxon>
        <taxon>Liparidae</taxon>
        <taxon>Liparis</taxon>
    </lineage>
</organism>
<evidence type="ECO:0000313" key="3">
    <source>
        <dbReference type="Proteomes" id="UP000314294"/>
    </source>
</evidence>
<keyword evidence="3" id="KW-1185">Reference proteome</keyword>
<sequence length="115" mass="12709">MKMHPRGQEAETAAEAGGQRGSGGRRWHRALDQRRKKESLPPGEEVAGRPRTRGSLLETAAGVKVTQKAGGVTGERSENKCWRVWHEHLRKRGGGGSCALRLARSRSDNTENKER</sequence>
<proteinExistence type="predicted"/>
<name>A0A4Z2F7L9_9TELE</name>
<feature type="compositionally biased region" description="Basic and acidic residues" evidence="1">
    <location>
        <begin position="29"/>
        <end position="39"/>
    </location>
</feature>
<feature type="region of interest" description="Disordered" evidence="1">
    <location>
        <begin position="92"/>
        <end position="115"/>
    </location>
</feature>
<accession>A0A4Z2F7L9</accession>
<dbReference type="EMBL" id="SRLO01001557">
    <property type="protein sequence ID" value="TNN36890.1"/>
    <property type="molecule type" value="Genomic_DNA"/>
</dbReference>
<evidence type="ECO:0000313" key="2">
    <source>
        <dbReference type="EMBL" id="TNN36890.1"/>
    </source>
</evidence>
<evidence type="ECO:0000256" key="1">
    <source>
        <dbReference type="SAM" id="MobiDB-lite"/>
    </source>
</evidence>
<feature type="compositionally biased region" description="Basic and acidic residues" evidence="1">
    <location>
        <begin position="105"/>
        <end position="115"/>
    </location>
</feature>
<dbReference type="AlphaFoldDB" id="A0A4Z2F7L9"/>